<geneLocation type="chloroplast" evidence="7"/>
<evidence type="ECO:0000256" key="5">
    <source>
        <dbReference type="HAMAP-Rule" id="MF_01343"/>
    </source>
</evidence>
<evidence type="ECO:0000313" key="7">
    <source>
        <dbReference type="EMBL" id="ANI25712.1"/>
    </source>
</evidence>
<dbReference type="InterPro" id="IPR000589">
    <property type="entry name" value="Ribosomal_uS15"/>
</dbReference>
<evidence type="ECO:0000256" key="6">
    <source>
        <dbReference type="RuleBase" id="RU003919"/>
    </source>
</evidence>
<gene>
    <name evidence="5 7" type="primary">rps15</name>
</gene>
<dbReference type="Gene3D" id="6.10.250.3130">
    <property type="match status" value="1"/>
</dbReference>
<dbReference type="GO" id="GO:0006412">
    <property type="term" value="P:translation"/>
    <property type="evidence" value="ECO:0007669"/>
    <property type="project" value="UniProtKB-UniRule"/>
</dbReference>
<dbReference type="SUPFAM" id="SSF47060">
    <property type="entry name" value="S15/NS1 RNA-binding domain"/>
    <property type="match status" value="1"/>
</dbReference>
<evidence type="ECO:0000256" key="3">
    <source>
        <dbReference type="ARBA" id="ARBA00023274"/>
    </source>
</evidence>
<keyword evidence="3 5" id="KW-0687">Ribonucleoprotein</keyword>
<comment type="subunit">
    <text evidence="5">Part of the 30S ribosomal subunit.</text>
</comment>
<organism evidence="7">
    <name type="scientific">Coleochaete scutata</name>
    <dbReference type="NCBI Taxonomy" id="3125"/>
    <lineage>
        <taxon>Eukaryota</taxon>
        <taxon>Viridiplantae</taxon>
        <taxon>Streptophyta</taxon>
        <taxon>Coleochaetophyceae</taxon>
        <taxon>Coleochaetales</taxon>
        <taxon>Coleochaetaceae</taxon>
        <taxon>Coleochaete</taxon>
    </lineage>
</organism>
<dbReference type="Gene3D" id="1.10.287.10">
    <property type="entry name" value="S15/NS1, RNA-binding"/>
    <property type="match status" value="1"/>
</dbReference>
<dbReference type="PANTHER" id="PTHR23321">
    <property type="entry name" value="RIBOSOMAL PROTEIN S15, BACTERIAL AND ORGANELLAR"/>
    <property type="match status" value="1"/>
</dbReference>
<name>A0A191T5Q9_COLSC</name>
<sequence length="88" mass="10312">MFNKQFLFTISELKQGSAESQISNLTDRIRELTDHLKIHKKDYSSQRGLLKILGKRKRLLSYLAIKDIIMYKKLISKLGIRSLKGYLK</sequence>
<dbReference type="PANTHER" id="PTHR23321:SF26">
    <property type="entry name" value="SMALL RIBOSOMAL SUBUNIT PROTEIN US15M"/>
    <property type="match status" value="1"/>
</dbReference>
<dbReference type="EMBL" id="KU646493">
    <property type="protein sequence ID" value="ANI25712.1"/>
    <property type="molecule type" value="Genomic_DNA"/>
</dbReference>
<dbReference type="NCBIfam" id="TIGR00952">
    <property type="entry name" value="S15_bact"/>
    <property type="match status" value="1"/>
</dbReference>
<reference evidence="7" key="1">
    <citation type="journal article" date="2016" name="Front. Plant Sci.">
        <title>Comparative Chloroplast Genome Analyses of Streptophyte Green Algae Uncover Major Structural Alterations in the Klebsormidiophyceae, Coleochaetophyceae and Zygnematophyceae.</title>
        <authorList>
            <person name="Lemieux C."/>
            <person name="Otis C."/>
            <person name="Turmel M."/>
        </authorList>
    </citation>
    <scope>NUCLEOTIDE SEQUENCE</scope>
</reference>
<dbReference type="GO" id="GO:1990904">
    <property type="term" value="C:ribonucleoprotein complex"/>
    <property type="evidence" value="ECO:0007669"/>
    <property type="project" value="UniProtKB-KW"/>
</dbReference>
<dbReference type="GO" id="GO:0003735">
    <property type="term" value="F:structural constituent of ribosome"/>
    <property type="evidence" value="ECO:0007669"/>
    <property type="project" value="InterPro"/>
</dbReference>
<proteinExistence type="inferred from homology"/>
<keyword evidence="2 5" id="KW-0689">Ribosomal protein</keyword>
<evidence type="ECO:0000256" key="1">
    <source>
        <dbReference type="ARBA" id="ARBA00008434"/>
    </source>
</evidence>
<evidence type="ECO:0000256" key="2">
    <source>
        <dbReference type="ARBA" id="ARBA00022980"/>
    </source>
</evidence>
<dbReference type="GO" id="GO:0009507">
    <property type="term" value="C:chloroplast"/>
    <property type="evidence" value="ECO:0007669"/>
    <property type="project" value="UniProtKB-SubCell"/>
</dbReference>
<dbReference type="GeneID" id="27985139"/>
<accession>A0A191T5Q9</accession>
<comment type="subcellular location">
    <subcellularLocation>
        <location evidence="5">Plastid</location>
        <location evidence="5">Chloroplast</location>
    </subcellularLocation>
</comment>
<dbReference type="SMART" id="SM01387">
    <property type="entry name" value="Ribosomal_S15"/>
    <property type="match status" value="1"/>
</dbReference>
<dbReference type="InterPro" id="IPR009068">
    <property type="entry name" value="uS15_NS1_RNA-bd_sf"/>
</dbReference>
<dbReference type="Pfam" id="PF00312">
    <property type="entry name" value="Ribosomal_S15"/>
    <property type="match status" value="1"/>
</dbReference>
<dbReference type="HAMAP" id="MF_01343_B">
    <property type="entry name" value="Ribosomal_uS15_B"/>
    <property type="match status" value="1"/>
</dbReference>
<dbReference type="RefSeq" id="YP_009258636.1">
    <property type="nucleotide sequence ID" value="NC_030358.1"/>
</dbReference>
<dbReference type="InterPro" id="IPR005290">
    <property type="entry name" value="Ribosomal_uS15_bac-type"/>
</dbReference>
<dbReference type="AlphaFoldDB" id="A0A191T5Q9"/>
<comment type="similarity">
    <text evidence="1 5 6">Belongs to the universal ribosomal protein uS15 family.</text>
</comment>
<dbReference type="CDD" id="cd00353">
    <property type="entry name" value="Ribosomal_S15p_S13e"/>
    <property type="match status" value="1"/>
</dbReference>
<dbReference type="GO" id="GO:0005840">
    <property type="term" value="C:ribosome"/>
    <property type="evidence" value="ECO:0007669"/>
    <property type="project" value="UniProtKB-KW"/>
</dbReference>
<dbReference type="PROSITE" id="PS00362">
    <property type="entry name" value="RIBOSOMAL_S15"/>
    <property type="match status" value="1"/>
</dbReference>
<protein>
    <recommendedName>
        <fullName evidence="4 5">Small ribosomal subunit protein uS15c</fullName>
    </recommendedName>
</protein>
<keyword evidence="7" id="KW-0934">Plastid</keyword>
<evidence type="ECO:0000256" key="4">
    <source>
        <dbReference type="ARBA" id="ARBA00035250"/>
    </source>
</evidence>
<keyword evidence="7" id="KW-0150">Chloroplast</keyword>